<gene>
    <name evidence="3" type="ORF">O0V09_04215</name>
</gene>
<evidence type="ECO:0000259" key="1">
    <source>
        <dbReference type="Pfam" id="PF06527"/>
    </source>
</evidence>
<evidence type="ECO:0000313" key="3">
    <source>
        <dbReference type="EMBL" id="MCZ0864388.1"/>
    </source>
</evidence>
<evidence type="ECO:0000259" key="2">
    <source>
        <dbReference type="Pfam" id="PF15978"/>
    </source>
</evidence>
<dbReference type="RefSeq" id="WP_268904940.1">
    <property type="nucleotide sequence ID" value="NZ_JAPTHE010000003.1"/>
</dbReference>
<keyword evidence="4" id="KW-1185">Reference proteome</keyword>
<comment type="caution">
    <text evidence="3">The sequence shown here is derived from an EMBL/GenBank/DDBJ whole genome shotgun (WGS) entry which is preliminary data.</text>
</comment>
<evidence type="ECO:0000313" key="4">
    <source>
        <dbReference type="Proteomes" id="UP001069090"/>
    </source>
</evidence>
<dbReference type="InterPro" id="IPR032750">
    <property type="entry name" value="TnsD_C"/>
</dbReference>
<dbReference type="Proteomes" id="UP001069090">
    <property type="component" value="Unassembled WGS sequence"/>
</dbReference>
<protein>
    <submittedName>
        <fullName evidence="3">TnsD family Tn7-like transposition protein</fullName>
    </submittedName>
</protein>
<dbReference type="EMBL" id="JAPTGG010000003">
    <property type="protein sequence ID" value="MCZ0864388.1"/>
    <property type="molecule type" value="Genomic_DNA"/>
</dbReference>
<dbReference type="Pfam" id="PF06527">
    <property type="entry name" value="TniQ"/>
    <property type="match status" value="1"/>
</dbReference>
<proteinExistence type="predicted"/>
<feature type="domain" description="Transposon Tn7 transposition protein TnsD C-terminal" evidence="2">
    <location>
        <begin position="314"/>
        <end position="441"/>
    </location>
</feature>
<reference evidence="3 4" key="1">
    <citation type="submission" date="2022-12" db="EMBL/GenBank/DDBJ databases">
        <title>Dasania phycosphaerae sp. nov., isolated from particulate material of the south coast of Korea.</title>
        <authorList>
            <person name="Jiang Y."/>
        </authorList>
    </citation>
    <scope>NUCLEOTIDE SEQUENCE [LARGE SCALE GENOMIC DNA]</scope>
    <source>
        <strain evidence="3 4">GY-19</strain>
    </source>
</reference>
<accession>A0A9J6RIY8</accession>
<dbReference type="AlphaFoldDB" id="A0A9J6RIY8"/>
<organism evidence="3 4">
    <name type="scientific">Dasania phycosphaerae</name>
    <dbReference type="NCBI Taxonomy" id="2950436"/>
    <lineage>
        <taxon>Bacteria</taxon>
        <taxon>Pseudomonadati</taxon>
        <taxon>Pseudomonadota</taxon>
        <taxon>Gammaproteobacteria</taxon>
        <taxon>Cellvibrionales</taxon>
        <taxon>Spongiibacteraceae</taxon>
        <taxon>Dasania</taxon>
    </lineage>
</organism>
<dbReference type="InterPro" id="IPR009492">
    <property type="entry name" value="TniQ"/>
</dbReference>
<name>A0A9J6RIY8_9GAMM</name>
<dbReference type="Pfam" id="PF15978">
    <property type="entry name" value="TnsD"/>
    <property type="match status" value="1"/>
</dbReference>
<sequence length="502" mass="57890">MLGFPKPYSDELLYSTVARAGVHDGETSPKQLLDQVFENRKIIATVDLPSHVQSLAQQYPSNSGLNTSLLIARHTLWPIYAPFLPPERIKKLRNWMAEQSQGAAHLASGIAASRVKAKTELFACRPCLAEQRLKYGECYWHRLWQVPLVRMCPKHGALSRSNIELDGEHRHAFIPVESADLFQDVLVKEQDEVFAKQCAQLLLSNCEGISFAQWSLFYKQFAVSLNYLDGSRIDHSKIHDTVVTFWGKQWLEDVRILPSRIETSWLKSLFRKHRKSFSFAEHIVAIVALSDGRLSISEAINQASSLIISAAETKNQSAQKHDVEPVAPPSPDQLQWKTLLKSYSPKAARQIYKALYARLYRNNYEWLMEIDKSFHTETTLKNHRVDWSKRDRKIARELRRVCKALTENLNAPHLSRTFLIHQLNQRATVEKNLSRLPRCAMLLTLYSESTTEYQARRLTRAYLSMRNKHREIKRWSLLREAGLSDERMTELITALLKDILSE</sequence>
<feature type="domain" description="TniQ" evidence="1">
    <location>
        <begin position="4"/>
        <end position="157"/>
    </location>
</feature>